<geneLocation type="plasmid" evidence="1 2">
    <name>unnamed5</name>
</geneLocation>
<dbReference type="KEGG" id="srub:C2R22_24545"/>
<protein>
    <submittedName>
        <fullName evidence="1">Uncharacterized protein</fullName>
    </submittedName>
</protein>
<organism evidence="1 2">
    <name type="scientific">Salinigranum rubrum</name>
    <dbReference type="NCBI Taxonomy" id="755307"/>
    <lineage>
        <taxon>Archaea</taxon>
        <taxon>Methanobacteriati</taxon>
        <taxon>Methanobacteriota</taxon>
        <taxon>Stenosarchaea group</taxon>
        <taxon>Halobacteria</taxon>
        <taxon>Halobacteriales</taxon>
        <taxon>Haloferacaceae</taxon>
        <taxon>Salinigranum</taxon>
    </lineage>
</organism>
<evidence type="ECO:0000313" key="1">
    <source>
        <dbReference type="EMBL" id="AUV84701.1"/>
    </source>
</evidence>
<dbReference type="EMBL" id="CP026314">
    <property type="protein sequence ID" value="AUV84701.1"/>
    <property type="molecule type" value="Genomic_DNA"/>
</dbReference>
<dbReference type="OrthoDB" id="351111at2157"/>
<sequence>MYERLQSDIETLSKHILDWIEVERAENIEAASVISDEVATDMDRLMQAEAYKHHLIEYLKTEKTRFDAREREEPMCTCGDPYCCLKRGTLPPSVRRAESLEKGITEYQLGHSGEPRVLLDAREEWLETGRRVRRKLKEALVELRKEDVEGVEDDQKTREATA</sequence>
<keyword evidence="2" id="KW-1185">Reference proteome</keyword>
<dbReference type="Proteomes" id="UP000236584">
    <property type="component" value="Plasmid unnamed5"/>
</dbReference>
<dbReference type="RefSeq" id="WP_103428379.1">
    <property type="nucleotide sequence ID" value="NZ_CP026314.1"/>
</dbReference>
<keyword evidence="1" id="KW-0614">Plasmid</keyword>
<gene>
    <name evidence="1" type="ORF">C2R22_24545</name>
</gene>
<proteinExistence type="predicted"/>
<dbReference type="AlphaFoldDB" id="A0A2I8VS01"/>
<accession>A0A2I8VS01</accession>
<evidence type="ECO:0000313" key="2">
    <source>
        <dbReference type="Proteomes" id="UP000236584"/>
    </source>
</evidence>
<reference evidence="1 2" key="1">
    <citation type="submission" date="2018-01" db="EMBL/GenBank/DDBJ databases">
        <title>Complete genome sequence of Salinigranum rubrum GX10T, an extremely halophilic archaeon isolated from a marine solar saltern.</title>
        <authorList>
            <person name="Han S."/>
        </authorList>
    </citation>
    <scope>NUCLEOTIDE SEQUENCE [LARGE SCALE GENOMIC DNA]</scope>
    <source>
        <strain evidence="1 2">GX10</strain>
        <plasmid evidence="2">Plasmid unnamed5</plasmid>
    </source>
</reference>
<dbReference type="GeneID" id="35595335"/>
<name>A0A2I8VS01_9EURY</name>